<organism evidence="2 3">
    <name type="scientific">Cylicocyclus nassatus</name>
    <name type="common">Nematode worm</name>
    <dbReference type="NCBI Taxonomy" id="53992"/>
    <lineage>
        <taxon>Eukaryota</taxon>
        <taxon>Metazoa</taxon>
        <taxon>Ecdysozoa</taxon>
        <taxon>Nematoda</taxon>
        <taxon>Chromadorea</taxon>
        <taxon>Rhabditida</taxon>
        <taxon>Rhabditina</taxon>
        <taxon>Rhabditomorpha</taxon>
        <taxon>Strongyloidea</taxon>
        <taxon>Strongylidae</taxon>
        <taxon>Cylicocyclus</taxon>
    </lineage>
</organism>
<comment type="caution">
    <text evidence="2">The sequence shown here is derived from an EMBL/GenBank/DDBJ whole genome shotgun (WGS) entry which is preliminary data.</text>
</comment>
<dbReference type="Proteomes" id="UP001176961">
    <property type="component" value="Unassembled WGS sequence"/>
</dbReference>
<feature type="signal peptide" evidence="1">
    <location>
        <begin position="1"/>
        <end position="20"/>
    </location>
</feature>
<proteinExistence type="predicted"/>
<dbReference type="AlphaFoldDB" id="A0AA36DJJ2"/>
<keyword evidence="1" id="KW-0732">Signal</keyword>
<dbReference type="EMBL" id="CATQJL010000001">
    <property type="protein sequence ID" value="CAJ0588866.1"/>
    <property type="molecule type" value="Genomic_DNA"/>
</dbReference>
<protein>
    <submittedName>
        <fullName evidence="2">Uncharacterized protein</fullName>
    </submittedName>
</protein>
<gene>
    <name evidence="2" type="ORF">CYNAS_LOCUS849</name>
</gene>
<sequence length="154" mass="17824">MGNFLLPFVVAFALVPESAAIIRAKRYIPSQDLQNDTRNKRQTYPYGYGYAAQGRGYYYPQYSATYPTYGSYGSYYNMQPSYGGYGYYQSQYPQYQCYPYYGYYNNYYSCYGTGSYYQQPAGGGLQRDRWDNNYMMLGNLKLKVACKSRGCPGE</sequence>
<reference evidence="2" key="1">
    <citation type="submission" date="2023-07" db="EMBL/GenBank/DDBJ databases">
        <authorList>
            <consortium name="CYATHOMIX"/>
        </authorList>
    </citation>
    <scope>NUCLEOTIDE SEQUENCE</scope>
    <source>
        <strain evidence="2">N/A</strain>
    </source>
</reference>
<evidence type="ECO:0000313" key="2">
    <source>
        <dbReference type="EMBL" id="CAJ0588866.1"/>
    </source>
</evidence>
<evidence type="ECO:0000313" key="3">
    <source>
        <dbReference type="Proteomes" id="UP001176961"/>
    </source>
</evidence>
<name>A0AA36DJJ2_CYLNA</name>
<feature type="chain" id="PRO_5041292886" evidence="1">
    <location>
        <begin position="21"/>
        <end position="154"/>
    </location>
</feature>
<accession>A0AA36DJJ2</accession>
<keyword evidence="3" id="KW-1185">Reference proteome</keyword>
<evidence type="ECO:0000256" key="1">
    <source>
        <dbReference type="SAM" id="SignalP"/>
    </source>
</evidence>